<dbReference type="InterPro" id="IPR011032">
    <property type="entry name" value="GroES-like_sf"/>
</dbReference>
<keyword evidence="1" id="KW-0521">NADP</keyword>
<dbReference type="Pfam" id="PF08240">
    <property type="entry name" value="ADH_N"/>
    <property type="match status" value="1"/>
</dbReference>
<dbReference type="Proteomes" id="UP001499930">
    <property type="component" value="Unassembled WGS sequence"/>
</dbReference>
<dbReference type="EMBL" id="BAAAWD010000008">
    <property type="protein sequence ID" value="GAA3009941.1"/>
    <property type="molecule type" value="Genomic_DNA"/>
</dbReference>
<dbReference type="CDD" id="cd05289">
    <property type="entry name" value="MDR_like_2"/>
    <property type="match status" value="1"/>
</dbReference>
<organism evidence="4 5">
    <name type="scientific">Streptosporangium longisporum</name>
    <dbReference type="NCBI Taxonomy" id="46187"/>
    <lineage>
        <taxon>Bacteria</taxon>
        <taxon>Bacillati</taxon>
        <taxon>Actinomycetota</taxon>
        <taxon>Actinomycetes</taxon>
        <taxon>Streptosporangiales</taxon>
        <taxon>Streptosporangiaceae</taxon>
        <taxon>Streptosporangium</taxon>
    </lineage>
</organism>
<dbReference type="Pfam" id="PF13602">
    <property type="entry name" value="ADH_zinc_N_2"/>
    <property type="match status" value="1"/>
</dbReference>
<dbReference type="InterPro" id="IPR036291">
    <property type="entry name" value="NAD(P)-bd_dom_sf"/>
</dbReference>
<sequence length="309" mass="32500">MEGQDMARIVVFAEYGEPEVLRVIETDDPYPGEGEIRVRVKAAGVQPFDAGYRRGAFARYNPAVFPARLGNEVAGVVDMVGTGVTEFTAGEPIIAFVDAVGYADTVVAPAANAVRKPSTMPWPEAGVLSASGQTADTALDALNVTAGDRLLIHAAAGGVGSFATQLAVARGATVIGTASRHNHAYLEGLGAIPVTYGPGLADRVRRLAPEGITAALDCIGGEANDISVRLLGTAERAVTLADWQAEQRCGVRRVGTDRSAARLADLVVRYEKGDLTVPIWKRFGLEEASLAHREIETGHARGKIVLVTT</sequence>
<keyword evidence="5" id="KW-1185">Reference proteome</keyword>
<dbReference type="SUPFAM" id="SSF51735">
    <property type="entry name" value="NAD(P)-binding Rossmann-fold domains"/>
    <property type="match status" value="1"/>
</dbReference>
<keyword evidence="2" id="KW-0560">Oxidoreductase</keyword>
<dbReference type="Gene3D" id="3.90.180.10">
    <property type="entry name" value="Medium-chain alcohol dehydrogenases, catalytic domain"/>
    <property type="match status" value="1"/>
</dbReference>
<evidence type="ECO:0000313" key="5">
    <source>
        <dbReference type="Proteomes" id="UP001499930"/>
    </source>
</evidence>
<protein>
    <submittedName>
        <fullName evidence="4">NADP-dependent oxidoreductase</fullName>
    </submittedName>
</protein>
<evidence type="ECO:0000256" key="1">
    <source>
        <dbReference type="ARBA" id="ARBA00022857"/>
    </source>
</evidence>
<dbReference type="SMART" id="SM00829">
    <property type="entry name" value="PKS_ER"/>
    <property type="match status" value="1"/>
</dbReference>
<dbReference type="PANTHER" id="PTHR48106">
    <property type="entry name" value="QUINONE OXIDOREDUCTASE PIG3-RELATED"/>
    <property type="match status" value="1"/>
</dbReference>
<dbReference type="SUPFAM" id="SSF50129">
    <property type="entry name" value="GroES-like"/>
    <property type="match status" value="1"/>
</dbReference>
<dbReference type="InterPro" id="IPR013154">
    <property type="entry name" value="ADH-like_N"/>
</dbReference>
<accession>A0ABN3Y459</accession>
<proteinExistence type="predicted"/>
<reference evidence="4 5" key="1">
    <citation type="journal article" date="2019" name="Int. J. Syst. Evol. Microbiol.">
        <title>The Global Catalogue of Microorganisms (GCM) 10K type strain sequencing project: providing services to taxonomists for standard genome sequencing and annotation.</title>
        <authorList>
            <consortium name="The Broad Institute Genomics Platform"/>
            <consortium name="The Broad Institute Genome Sequencing Center for Infectious Disease"/>
            <person name="Wu L."/>
            <person name="Ma J."/>
        </authorList>
    </citation>
    <scope>NUCLEOTIDE SEQUENCE [LARGE SCALE GENOMIC DNA]</scope>
    <source>
        <strain evidence="4 5">JCM 3106</strain>
    </source>
</reference>
<feature type="domain" description="Enoyl reductase (ER)" evidence="3">
    <location>
        <begin position="16"/>
        <end position="306"/>
    </location>
</feature>
<evidence type="ECO:0000256" key="2">
    <source>
        <dbReference type="ARBA" id="ARBA00023002"/>
    </source>
</evidence>
<evidence type="ECO:0000259" key="3">
    <source>
        <dbReference type="SMART" id="SM00829"/>
    </source>
</evidence>
<dbReference type="InterPro" id="IPR020843">
    <property type="entry name" value="ER"/>
</dbReference>
<name>A0ABN3Y459_9ACTN</name>
<gene>
    <name evidence="4" type="ORF">GCM10017559_35500</name>
</gene>
<dbReference type="Gene3D" id="3.40.50.720">
    <property type="entry name" value="NAD(P)-binding Rossmann-like Domain"/>
    <property type="match status" value="1"/>
</dbReference>
<comment type="caution">
    <text evidence="4">The sequence shown here is derived from an EMBL/GenBank/DDBJ whole genome shotgun (WGS) entry which is preliminary data.</text>
</comment>
<evidence type="ECO:0000313" key="4">
    <source>
        <dbReference type="EMBL" id="GAA3009941.1"/>
    </source>
</evidence>